<dbReference type="PRINTS" id="PR00455">
    <property type="entry name" value="HTHTETR"/>
</dbReference>
<keyword evidence="5" id="KW-1185">Reference proteome</keyword>
<reference evidence="4 5" key="1">
    <citation type="submission" date="2018-12" db="EMBL/GenBank/DDBJ databases">
        <authorList>
            <consortium name="Pathogen Informatics"/>
        </authorList>
    </citation>
    <scope>NUCLEOTIDE SEQUENCE [LARGE SCALE GENOMIC DNA]</scope>
    <source>
        <strain evidence="4 5">NCTC10485</strain>
    </source>
</reference>
<sequence length="206" mass="23092">MAKPRVEPRQQRSRDTYERILTVAADIFTELGYTGTTTNKVADTAGISIGTLYHYFPDKDALLYALAERHLSRGATQVEAVFQGLRETQPGLEDSLRTVITAIVGMHVDEFNLHHLLWDSAPRSKELQRRMYELDQAIAAEVLWHLELTGVARENSALIADLLVAGVERQVHRATIDPILHGDPRADPELLIEVLTQLWKCALEGS</sequence>
<dbReference type="PROSITE" id="PS50977">
    <property type="entry name" value="HTH_TETR_2"/>
    <property type="match status" value="1"/>
</dbReference>
<dbReference type="Proteomes" id="UP000282551">
    <property type="component" value="Chromosome"/>
</dbReference>
<dbReference type="SUPFAM" id="SSF46689">
    <property type="entry name" value="Homeodomain-like"/>
    <property type="match status" value="1"/>
</dbReference>
<dbReference type="Pfam" id="PF00440">
    <property type="entry name" value="TetR_N"/>
    <property type="match status" value="1"/>
</dbReference>
<dbReference type="PANTHER" id="PTHR30055:SF226">
    <property type="entry name" value="HTH-TYPE TRANSCRIPTIONAL REGULATOR PKSA"/>
    <property type="match status" value="1"/>
</dbReference>
<dbReference type="InterPro" id="IPR001647">
    <property type="entry name" value="HTH_TetR"/>
</dbReference>
<dbReference type="InterPro" id="IPR023772">
    <property type="entry name" value="DNA-bd_HTH_TetR-type_CS"/>
</dbReference>
<evidence type="ECO:0000313" key="5">
    <source>
        <dbReference type="Proteomes" id="UP000282551"/>
    </source>
</evidence>
<dbReference type="InterPro" id="IPR050109">
    <property type="entry name" value="HTH-type_TetR-like_transc_reg"/>
</dbReference>
<dbReference type="InterPro" id="IPR036271">
    <property type="entry name" value="Tet_transcr_reg_TetR-rel_C_sf"/>
</dbReference>
<keyword evidence="1 2" id="KW-0238">DNA-binding</keyword>
<dbReference type="AlphaFoldDB" id="A0A448I1P5"/>
<feature type="domain" description="HTH tetR-type" evidence="3">
    <location>
        <begin position="14"/>
        <end position="74"/>
    </location>
</feature>
<dbReference type="GO" id="GO:0000976">
    <property type="term" value="F:transcription cis-regulatory region binding"/>
    <property type="evidence" value="ECO:0007669"/>
    <property type="project" value="TreeGrafter"/>
</dbReference>
<dbReference type="PROSITE" id="PS01081">
    <property type="entry name" value="HTH_TETR_1"/>
    <property type="match status" value="1"/>
</dbReference>
<accession>A0A448I1P5</accession>
<evidence type="ECO:0000313" key="4">
    <source>
        <dbReference type="EMBL" id="VEG46366.1"/>
    </source>
</evidence>
<dbReference type="InterPro" id="IPR009057">
    <property type="entry name" value="Homeodomain-like_sf"/>
</dbReference>
<organism evidence="4 5">
    <name type="scientific">Mycolicibacterium chitae</name>
    <name type="common">Mycobacterium chitae</name>
    <dbReference type="NCBI Taxonomy" id="1792"/>
    <lineage>
        <taxon>Bacteria</taxon>
        <taxon>Bacillati</taxon>
        <taxon>Actinomycetota</taxon>
        <taxon>Actinomycetes</taxon>
        <taxon>Mycobacteriales</taxon>
        <taxon>Mycobacteriaceae</taxon>
        <taxon>Mycolicibacterium</taxon>
    </lineage>
</organism>
<dbReference type="RefSeq" id="WP_163792029.1">
    <property type="nucleotide sequence ID" value="NZ_AP022604.1"/>
</dbReference>
<proteinExistence type="predicted"/>
<dbReference type="PANTHER" id="PTHR30055">
    <property type="entry name" value="HTH-TYPE TRANSCRIPTIONAL REGULATOR RUTR"/>
    <property type="match status" value="1"/>
</dbReference>
<evidence type="ECO:0000256" key="2">
    <source>
        <dbReference type="PROSITE-ProRule" id="PRU00335"/>
    </source>
</evidence>
<protein>
    <submittedName>
        <fullName evidence="4">TetR family transcriptional regulator</fullName>
    </submittedName>
</protein>
<dbReference type="GO" id="GO:0003700">
    <property type="term" value="F:DNA-binding transcription factor activity"/>
    <property type="evidence" value="ECO:0007669"/>
    <property type="project" value="TreeGrafter"/>
</dbReference>
<feature type="DNA-binding region" description="H-T-H motif" evidence="2">
    <location>
        <begin position="37"/>
        <end position="56"/>
    </location>
</feature>
<evidence type="ECO:0000259" key="3">
    <source>
        <dbReference type="PROSITE" id="PS50977"/>
    </source>
</evidence>
<name>A0A448I1P5_MYCCI</name>
<gene>
    <name evidence="4" type="primary">yvdT_2</name>
    <name evidence="4" type="ORF">NCTC10485_01059</name>
</gene>
<dbReference type="SUPFAM" id="SSF48498">
    <property type="entry name" value="Tetracyclin repressor-like, C-terminal domain"/>
    <property type="match status" value="1"/>
</dbReference>
<dbReference type="EMBL" id="LR134355">
    <property type="protein sequence ID" value="VEG46366.1"/>
    <property type="molecule type" value="Genomic_DNA"/>
</dbReference>
<dbReference type="Gene3D" id="1.10.357.10">
    <property type="entry name" value="Tetracycline Repressor, domain 2"/>
    <property type="match status" value="1"/>
</dbReference>
<evidence type="ECO:0000256" key="1">
    <source>
        <dbReference type="ARBA" id="ARBA00023125"/>
    </source>
</evidence>